<protein>
    <recommendedName>
        <fullName evidence="4">DUF2281 domain-containing protein</fullName>
    </recommendedName>
</protein>
<evidence type="ECO:0000313" key="3">
    <source>
        <dbReference type="Proteomes" id="UP000533476"/>
    </source>
</evidence>
<keyword evidence="3" id="KW-1185">Reference proteome</keyword>
<feature type="compositionally biased region" description="Acidic residues" evidence="1">
    <location>
        <begin position="46"/>
        <end position="59"/>
    </location>
</feature>
<name>A0A7Y0L833_9FIRM</name>
<comment type="caution">
    <text evidence="2">The sequence shown here is derived from an EMBL/GenBank/DDBJ whole genome shotgun (WGS) entry which is preliminary data.</text>
</comment>
<dbReference type="EMBL" id="JABBVZ010000182">
    <property type="protein sequence ID" value="NMP24955.1"/>
    <property type="molecule type" value="Genomic_DNA"/>
</dbReference>
<evidence type="ECO:0008006" key="4">
    <source>
        <dbReference type="Google" id="ProtNLM"/>
    </source>
</evidence>
<sequence>MSVPADEVYKVIEQLSPSDRKTVYDLAQFLRARHQTVVKAWRDIEAQEPDSEPLSPEEADQLRDPEFVSWDPESQHHGV</sequence>
<proteinExistence type="predicted"/>
<dbReference type="AlphaFoldDB" id="A0A7Y0L833"/>
<organism evidence="2 3">
    <name type="scientific">Sulfobacillus harzensis</name>
    <dbReference type="NCBI Taxonomy" id="2729629"/>
    <lineage>
        <taxon>Bacteria</taxon>
        <taxon>Bacillati</taxon>
        <taxon>Bacillota</taxon>
        <taxon>Clostridia</taxon>
        <taxon>Eubacteriales</taxon>
        <taxon>Clostridiales Family XVII. Incertae Sedis</taxon>
        <taxon>Sulfobacillus</taxon>
    </lineage>
</organism>
<accession>A0A7Y0L833</accession>
<dbReference type="Proteomes" id="UP000533476">
    <property type="component" value="Unassembled WGS sequence"/>
</dbReference>
<evidence type="ECO:0000256" key="1">
    <source>
        <dbReference type="SAM" id="MobiDB-lite"/>
    </source>
</evidence>
<feature type="region of interest" description="Disordered" evidence="1">
    <location>
        <begin position="45"/>
        <end position="79"/>
    </location>
</feature>
<dbReference type="RefSeq" id="WP_169103158.1">
    <property type="nucleotide sequence ID" value="NZ_JABBVZ010000182.1"/>
</dbReference>
<reference evidence="2 3" key="1">
    <citation type="submission" date="2020-04" db="EMBL/GenBank/DDBJ databases">
        <authorList>
            <person name="Zhang R."/>
            <person name="Schippers A."/>
        </authorList>
    </citation>
    <scope>NUCLEOTIDE SEQUENCE [LARGE SCALE GENOMIC DNA]</scope>
    <source>
        <strain evidence="2 3">DSM 109850</strain>
    </source>
</reference>
<gene>
    <name evidence="2" type="ORF">HIJ39_21850</name>
</gene>
<evidence type="ECO:0000313" key="2">
    <source>
        <dbReference type="EMBL" id="NMP24955.1"/>
    </source>
</evidence>